<reference evidence="2" key="1">
    <citation type="journal article" date="2020" name="G3 (Bethesda)">
        <title>High-Quality Assemblies for Three Invasive Social Wasps from the &lt;i&gt;Vespula&lt;/i&gt; Genus.</title>
        <authorList>
            <person name="Harrop T.W.R."/>
            <person name="Guhlin J."/>
            <person name="McLaughlin G.M."/>
            <person name="Permina E."/>
            <person name="Stockwell P."/>
            <person name="Gilligan J."/>
            <person name="Le Lec M.F."/>
            <person name="Gruber M.A.M."/>
            <person name="Quinn O."/>
            <person name="Lovegrove M."/>
            <person name="Duncan E.J."/>
            <person name="Remnant E.J."/>
            <person name="Van Eeckhoven J."/>
            <person name="Graham B."/>
            <person name="Knapp R.A."/>
            <person name="Langford K.W."/>
            <person name="Kronenberg Z."/>
            <person name="Press M.O."/>
            <person name="Eacker S.M."/>
            <person name="Wilson-Rankin E.E."/>
            <person name="Purcell J."/>
            <person name="Lester P.J."/>
            <person name="Dearden P.K."/>
        </authorList>
    </citation>
    <scope>NUCLEOTIDE SEQUENCE</scope>
    <source>
        <strain evidence="2">Linc-1</strain>
    </source>
</reference>
<evidence type="ECO:0000256" key="1">
    <source>
        <dbReference type="SAM" id="MobiDB-lite"/>
    </source>
</evidence>
<dbReference type="AlphaFoldDB" id="A0A834JBJ2"/>
<dbReference type="Proteomes" id="UP000617340">
    <property type="component" value="Unassembled WGS sequence"/>
</dbReference>
<protein>
    <submittedName>
        <fullName evidence="2">Uncharacterized protein</fullName>
    </submittedName>
</protein>
<accession>A0A834JBJ2</accession>
<comment type="caution">
    <text evidence="2">The sequence shown here is derived from an EMBL/GenBank/DDBJ whole genome shotgun (WGS) entry which is preliminary data.</text>
</comment>
<sequence length="85" mass="9651">MYRSRDVLRGGTRPINGKAGHMTKEEVARATYCFREILGGEQALYAGHMICEEVAQVVTDFQEFYRRTGFVRGTHDMRRGGTGSY</sequence>
<organism evidence="2 3">
    <name type="scientific">Vespula germanica</name>
    <name type="common">German yellow jacket</name>
    <name type="synonym">Paravespula germanica</name>
    <dbReference type="NCBI Taxonomy" id="30212"/>
    <lineage>
        <taxon>Eukaryota</taxon>
        <taxon>Metazoa</taxon>
        <taxon>Ecdysozoa</taxon>
        <taxon>Arthropoda</taxon>
        <taxon>Hexapoda</taxon>
        <taxon>Insecta</taxon>
        <taxon>Pterygota</taxon>
        <taxon>Neoptera</taxon>
        <taxon>Endopterygota</taxon>
        <taxon>Hymenoptera</taxon>
        <taxon>Apocrita</taxon>
        <taxon>Aculeata</taxon>
        <taxon>Vespoidea</taxon>
        <taxon>Vespidae</taxon>
        <taxon>Vespinae</taxon>
        <taxon>Vespula</taxon>
    </lineage>
</organism>
<evidence type="ECO:0000313" key="3">
    <source>
        <dbReference type="Proteomes" id="UP000617340"/>
    </source>
</evidence>
<evidence type="ECO:0000313" key="2">
    <source>
        <dbReference type="EMBL" id="KAF7383999.1"/>
    </source>
</evidence>
<gene>
    <name evidence="2" type="ORF">HZH68_014756</name>
</gene>
<feature type="region of interest" description="Disordered" evidence="1">
    <location>
        <begin position="1"/>
        <end position="20"/>
    </location>
</feature>
<proteinExistence type="predicted"/>
<keyword evidence="3" id="KW-1185">Reference proteome</keyword>
<dbReference type="EMBL" id="JACSDZ010000018">
    <property type="protein sequence ID" value="KAF7383999.1"/>
    <property type="molecule type" value="Genomic_DNA"/>
</dbReference>
<name>A0A834JBJ2_VESGE</name>